<evidence type="ECO:0000313" key="1">
    <source>
        <dbReference type="EMBL" id="KAJ1889739.1"/>
    </source>
</evidence>
<dbReference type="Proteomes" id="UP001150581">
    <property type="component" value="Unassembled WGS sequence"/>
</dbReference>
<gene>
    <name evidence="1" type="ORF">LPJ66_007870</name>
</gene>
<reference evidence="1" key="1">
    <citation type="submission" date="2022-07" db="EMBL/GenBank/DDBJ databases">
        <title>Phylogenomic reconstructions and comparative analyses of Kickxellomycotina fungi.</title>
        <authorList>
            <person name="Reynolds N.K."/>
            <person name="Stajich J.E."/>
            <person name="Barry K."/>
            <person name="Grigoriev I.V."/>
            <person name="Crous P."/>
            <person name="Smith M.E."/>
        </authorList>
    </citation>
    <scope>NUCLEOTIDE SEQUENCE</scope>
    <source>
        <strain evidence="1">Benny 63K</strain>
    </source>
</reference>
<accession>A0ACC1IBX6</accession>
<comment type="caution">
    <text evidence="1">The sequence shown here is derived from an EMBL/GenBank/DDBJ whole genome shotgun (WGS) entry which is preliminary data.</text>
</comment>
<protein>
    <submittedName>
        <fullName evidence="1">Uncharacterized protein</fullName>
    </submittedName>
</protein>
<sequence>MPLDVLAESLCLLIADHYPILVGRPTVNSAGKGIISIDSANLCLPDIAEIIVDSPVESFFETCPNDSEDKSDIQFFNTRKFYCNSGVEHPPHASYHRDHSAVIVRVLRFKDNSYVGISYSMSHCIFDGIGAMAFVNHWAEYARNLEEIKNGKYQLVEPPLNDRQVLNDCFSKVEPLDLPFVSYFKGILPPLPKISPMVIAPLMLSTPDLPSIEDMHVLHFSRANLERIRHHVDKDQTINVAFITMLTKNMVQANIKAFGKVPQATYIMAPYNCRAQSTIPKHFVGNATCPAIAPLSTQAVLDGSYKDLAESIREFCSKSESGHTKANMLLIEHQLSLLFHIFSILCNSPETSYVSMTNLRYMPFYTVDFGYGEPSVLGFDYFQMEGTVRLLPNKQDDGLDLYLTFHDAHFDELCQLEDIKMFANVIY</sequence>
<keyword evidence="2" id="KW-1185">Reference proteome</keyword>
<proteinExistence type="predicted"/>
<name>A0ACC1IBX6_9FUNG</name>
<organism evidence="1 2">
    <name type="scientific">Kickxella alabastrina</name>
    <dbReference type="NCBI Taxonomy" id="61397"/>
    <lineage>
        <taxon>Eukaryota</taxon>
        <taxon>Fungi</taxon>
        <taxon>Fungi incertae sedis</taxon>
        <taxon>Zoopagomycota</taxon>
        <taxon>Kickxellomycotina</taxon>
        <taxon>Kickxellomycetes</taxon>
        <taxon>Kickxellales</taxon>
        <taxon>Kickxellaceae</taxon>
        <taxon>Kickxella</taxon>
    </lineage>
</organism>
<dbReference type="EMBL" id="JANBPG010001484">
    <property type="protein sequence ID" value="KAJ1889739.1"/>
    <property type="molecule type" value="Genomic_DNA"/>
</dbReference>
<evidence type="ECO:0000313" key="2">
    <source>
        <dbReference type="Proteomes" id="UP001150581"/>
    </source>
</evidence>